<comment type="function">
    <text evidence="6">Required for chromosome condensation and partitioning.</text>
</comment>
<dbReference type="Pfam" id="PF06470">
    <property type="entry name" value="SMC_hinge"/>
    <property type="match status" value="1"/>
</dbReference>
<dbReference type="Gene3D" id="1.20.1060.20">
    <property type="match status" value="1"/>
</dbReference>
<evidence type="ECO:0000256" key="3">
    <source>
        <dbReference type="ARBA" id="ARBA00022840"/>
    </source>
</evidence>
<dbReference type="Pfam" id="PF02463">
    <property type="entry name" value="SMC_N"/>
    <property type="match status" value="2"/>
</dbReference>
<feature type="binding site" evidence="6">
    <location>
        <begin position="32"/>
        <end position="39"/>
    </location>
    <ligand>
        <name>ATP</name>
        <dbReference type="ChEBI" id="CHEBI:30616"/>
    </ligand>
</feature>
<keyword evidence="1 6" id="KW-0963">Cytoplasm</keyword>
<dbReference type="InterPro" id="IPR024704">
    <property type="entry name" value="SMC"/>
</dbReference>
<dbReference type="PIRSF" id="PIRSF005719">
    <property type="entry name" value="SMC"/>
    <property type="match status" value="1"/>
</dbReference>
<evidence type="ECO:0000256" key="4">
    <source>
        <dbReference type="ARBA" id="ARBA00023054"/>
    </source>
</evidence>
<dbReference type="InterPro" id="IPR010935">
    <property type="entry name" value="SMC_hinge"/>
</dbReference>
<organism evidence="8 9">
    <name type="scientific">Clostridium aquiflavi</name>
    <dbReference type="NCBI Taxonomy" id="3073603"/>
    <lineage>
        <taxon>Bacteria</taxon>
        <taxon>Bacillati</taxon>
        <taxon>Bacillota</taxon>
        <taxon>Clostridia</taxon>
        <taxon>Eubacteriales</taxon>
        <taxon>Clostridiaceae</taxon>
        <taxon>Clostridium</taxon>
    </lineage>
</organism>
<feature type="coiled-coil region" evidence="6">
    <location>
        <begin position="248"/>
        <end position="387"/>
    </location>
</feature>
<feature type="coiled-coil region" evidence="6">
    <location>
        <begin position="167"/>
        <end position="194"/>
    </location>
</feature>
<dbReference type="InterPro" id="IPR011890">
    <property type="entry name" value="SMC_prok"/>
</dbReference>
<keyword evidence="5 6" id="KW-0238">DNA-binding</keyword>
<evidence type="ECO:0000256" key="2">
    <source>
        <dbReference type="ARBA" id="ARBA00022741"/>
    </source>
</evidence>
<comment type="subcellular location">
    <subcellularLocation>
        <location evidence="6">Cytoplasm</location>
    </subcellularLocation>
</comment>
<comment type="caution">
    <text evidence="8">The sequence shown here is derived from an EMBL/GenBank/DDBJ whole genome shotgun (WGS) entry which is preliminary data.</text>
</comment>
<evidence type="ECO:0000256" key="6">
    <source>
        <dbReference type="HAMAP-Rule" id="MF_01894"/>
    </source>
</evidence>
<feature type="domain" description="SMC hinge" evidence="7">
    <location>
        <begin position="525"/>
        <end position="642"/>
    </location>
</feature>
<feature type="coiled-coil region" evidence="6">
    <location>
        <begin position="698"/>
        <end position="907"/>
    </location>
</feature>
<evidence type="ECO:0000313" key="8">
    <source>
        <dbReference type="EMBL" id="MDR5586917.1"/>
    </source>
</evidence>
<dbReference type="Gene3D" id="3.40.50.300">
    <property type="entry name" value="P-loop containing nucleotide triphosphate hydrolases"/>
    <property type="match status" value="2"/>
</dbReference>
<dbReference type="InterPro" id="IPR027417">
    <property type="entry name" value="P-loop_NTPase"/>
</dbReference>
<keyword evidence="3 6" id="KW-0067">ATP-binding</keyword>
<keyword evidence="4 6" id="KW-0175">Coiled coil</keyword>
<dbReference type="SUPFAM" id="SSF75553">
    <property type="entry name" value="Smc hinge domain"/>
    <property type="match status" value="1"/>
</dbReference>
<evidence type="ECO:0000256" key="5">
    <source>
        <dbReference type="ARBA" id="ARBA00023125"/>
    </source>
</evidence>
<dbReference type="Gene3D" id="3.30.70.1620">
    <property type="match status" value="1"/>
</dbReference>
<dbReference type="NCBIfam" id="TIGR02168">
    <property type="entry name" value="SMC_prok_B"/>
    <property type="match status" value="1"/>
</dbReference>
<feature type="coiled-coil region" evidence="6">
    <location>
        <begin position="437"/>
        <end position="516"/>
    </location>
</feature>
<dbReference type="SUPFAM" id="SSF52540">
    <property type="entry name" value="P-loop containing nucleoside triphosphate hydrolases"/>
    <property type="match status" value="1"/>
</dbReference>
<gene>
    <name evidence="6 8" type="primary">smc</name>
    <name evidence="8" type="ORF">RGC78_05485</name>
</gene>
<reference evidence="8 9" key="1">
    <citation type="submission" date="2023-09" db="EMBL/GenBank/DDBJ databases">
        <authorList>
            <person name="Zhai L."/>
        </authorList>
    </citation>
    <scope>NUCLEOTIDE SEQUENCE [LARGE SCALE GENOMIC DNA]</scope>
    <source>
        <strain evidence="8 9">5 N-1</strain>
    </source>
</reference>
<dbReference type="PANTHER" id="PTHR43977">
    <property type="entry name" value="STRUCTURAL MAINTENANCE OF CHROMOSOMES PROTEIN 3"/>
    <property type="match status" value="1"/>
</dbReference>
<name>A0ABU1EEV6_9CLOT</name>
<keyword evidence="9" id="KW-1185">Reference proteome</keyword>
<dbReference type="HAMAP" id="MF_01894">
    <property type="entry name" value="Smc_prok"/>
    <property type="match status" value="1"/>
</dbReference>
<comment type="similarity">
    <text evidence="6">Belongs to the SMC family.</text>
</comment>
<dbReference type="InterPro" id="IPR036277">
    <property type="entry name" value="SMC_hinge_sf"/>
</dbReference>
<keyword evidence="2 6" id="KW-0547">Nucleotide-binding</keyword>
<dbReference type="InterPro" id="IPR003395">
    <property type="entry name" value="RecF/RecN/SMC_N"/>
</dbReference>
<evidence type="ECO:0000313" key="9">
    <source>
        <dbReference type="Proteomes" id="UP001256646"/>
    </source>
</evidence>
<dbReference type="RefSeq" id="WP_309556193.1">
    <property type="nucleotide sequence ID" value="NZ_JAVJAN010000011.1"/>
</dbReference>
<dbReference type="EMBL" id="JAVJAN010000011">
    <property type="protein sequence ID" value="MDR5586917.1"/>
    <property type="molecule type" value="Genomic_DNA"/>
</dbReference>
<sequence length="1185" mass="136535">MFLKSLDIRGFKSFADKTELKFNDGVTAVVGPNGSGKSNISDAVRWVLGEQSVKTLRGGKMEDVIFAGTQYRKPVGLAQVSLTLDNSDEKLSTEYNEVTVSRRIFRSGESEYLINNKKCRLKDVINLFMDTGIGKEGYSLIGQGKIESILSGRPEERRALLEEAAGIVKFKSRKEEAEKKLANTDSNLVRIRDIISTYSDRIEPLRIDREKALKFNLISEDLRKNEVSLLVKYIKIKEEELKEFDNELENKTTFINEKKRELNLLKEELKFLEENINLLEKETEQDKTAYYKLKELISENSKDIELNKERIKNLKEKISKNDEEIEIVILKIKELEEAKTNLNSYLENYLKDQKEKNEAIISLEKIKLTLSKKQDDMEKELSKLKEDEFELLRSNSETKNSITLINKEILLKEEKKSELEKSYEFIKHNVAINGVTYQNLLNKIINDKKEIGSLEEEISKDKSSMTSLMTKLTNKQKELTNLNNLVTKLEANKNILENLEKQYEGYNKSVKYLMEAINKGLINSVKNTKILGEVFKVDKKYEIAIEVSLGSIISNIITENEENAKKLIKYLKEHHLGRATFLPLNIIKGKKLILDNSITKIEGYLGIASEIVSYESTYTNILDHVLGRTIIAKDMNSALQIAKNGNYRYKIVTLEGEVISPGGALTGGSIYAKHSNVLGRKREIEEILLKIDTTKKSCVIVEKEILKVREDVKKLDEEILNKRDEVHYKNIEITKKQGEAERLKNDTNKFKDNLEITKNEFQRVEKDIDKLNSDLENKKSEIKVIEDKNTFNKDRYLKLEKSIKEKNNEIDENTNKITEIKINKATLDETIQNEKNQFIRLEKELNELRVKEKALLIENNNSNENLINLENDIKSKLTATNENNVKIEALEKQLKYKELEKEKLKESSLKQDNLITNMFEMINLKERDINKQEVIKAKKEIEKDNYYKKLNEELELTYVEALDIAEEIENEEEIKELTKKLKMQITALGTVNLASIQEYEEVKEKFDFMSSQEKDLECAKEELNSVIYEMTIKIKDLFKENFKMLNVTFNETFRELFKGGSAELILCDGDELTANIDINVEPPGKKLQNINLLSGGEKVLSAIALLFSILKMKPTPFCILDEIEAALDDANVYRYAEFLTKFSKNTQFIVITHRKGTMEVSDVIYGVTMEEKGVSKVVSVDLTAS</sequence>
<proteinExistence type="inferred from homology"/>
<dbReference type="SMART" id="SM00968">
    <property type="entry name" value="SMC_hinge"/>
    <property type="match status" value="1"/>
</dbReference>
<protein>
    <recommendedName>
        <fullName evidence="6">Chromosome partition protein Smc</fullName>
    </recommendedName>
</protein>
<dbReference type="CDD" id="cd03278">
    <property type="entry name" value="ABC_SMC_barmotin"/>
    <property type="match status" value="1"/>
</dbReference>
<evidence type="ECO:0000259" key="7">
    <source>
        <dbReference type="SMART" id="SM00968"/>
    </source>
</evidence>
<comment type="domain">
    <text evidence="6">Contains large globular domains required for ATP hydrolysis at each terminus and a third globular domain forming a flexible hinge near the middle of the molecule. These domains are separated by coiled-coil structures.</text>
</comment>
<evidence type="ECO:0000256" key="1">
    <source>
        <dbReference type="ARBA" id="ARBA00022490"/>
    </source>
</evidence>
<comment type="subunit">
    <text evidence="6">Homodimer.</text>
</comment>
<dbReference type="Gene3D" id="6.10.140.1720">
    <property type="match status" value="1"/>
</dbReference>
<dbReference type="Proteomes" id="UP001256646">
    <property type="component" value="Unassembled WGS sequence"/>
</dbReference>
<accession>A0ABU1EEV6</accession>